<sequence length="367" mass="42734">MDILNLEELFNDNVSGEHKEDLVQILDEFKRGHYPNVLSKLKTLRENNELHNVLVKKLWMVEAICHAEIGESRAASEIISKLYMDDDSDLMLLGELAFMCDYKLARRIMSAAVKQMEEEEETDRIKLARGFLVLAEVEEKLEKFVRSVKYFQKGLGYFEEGDNRDQYMILYIHFKIGMLYSMQNKGEESISYLNKVIEMAGNDNEELKIKSLVSIAKTYGSKDQNKQAYPYLEEALQLLQGSSLVNTIAHAEALTEMAYYYFDKSQLNEAVPYYQDAIERYNNLQFPSHRQLGMIHMQYAYCLEHKKGSSIQHAGINYEKAIERLELTKDRQLLENALADVIAFFDNTNNTKKKRYYENKFVEMANS</sequence>
<dbReference type="SUPFAM" id="SSF48452">
    <property type="entry name" value="TPR-like"/>
    <property type="match status" value="1"/>
</dbReference>
<dbReference type="InterPro" id="IPR011990">
    <property type="entry name" value="TPR-like_helical_dom_sf"/>
</dbReference>
<evidence type="ECO:0000313" key="6">
    <source>
        <dbReference type="Proteomes" id="UP000199444"/>
    </source>
</evidence>
<evidence type="ECO:0000256" key="4">
    <source>
        <dbReference type="PROSITE-ProRule" id="PRU00339"/>
    </source>
</evidence>
<dbReference type="Proteomes" id="UP000199444">
    <property type="component" value="Unassembled WGS sequence"/>
</dbReference>
<protein>
    <submittedName>
        <fullName evidence="5">Tetratricopeptide repeat-containing protein</fullName>
    </submittedName>
</protein>
<dbReference type="Pfam" id="PF13374">
    <property type="entry name" value="TPR_10"/>
    <property type="match status" value="1"/>
</dbReference>
<proteinExistence type="inferred from homology"/>
<evidence type="ECO:0000313" key="5">
    <source>
        <dbReference type="EMBL" id="SDQ66448.1"/>
    </source>
</evidence>
<dbReference type="Gene3D" id="1.25.40.10">
    <property type="entry name" value="Tetratricopeptide repeat domain"/>
    <property type="match status" value="2"/>
</dbReference>
<dbReference type="AlphaFoldDB" id="A0A1H1CRC8"/>
<dbReference type="RefSeq" id="WP_092493171.1">
    <property type="nucleotide sequence ID" value="NZ_FNKD01000002.1"/>
</dbReference>
<name>A0A1H1CRC8_9BACI</name>
<accession>A0A1H1CRC8</accession>
<dbReference type="STRING" id="553311.SAMN05216231_2359"/>
<dbReference type="GO" id="GO:0006335">
    <property type="term" value="P:DNA replication-dependent chromatin assembly"/>
    <property type="evidence" value="ECO:0007669"/>
    <property type="project" value="TreeGrafter"/>
</dbReference>
<evidence type="ECO:0000256" key="1">
    <source>
        <dbReference type="ARBA" id="ARBA00008402"/>
    </source>
</evidence>
<dbReference type="GO" id="GO:0042393">
    <property type="term" value="F:histone binding"/>
    <property type="evidence" value="ECO:0007669"/>
    <property type="project" value="TreeGrafter"/>
</dbReference>
<reference evidence="5 6" key="1">
    <citation type="submission" date="2016-10" db="EMBL/GenBank/DDBJ databases">
        <authorList>
            <person name="de Groot N.N."/>
        </authorList>
    </citation>
    <scope>NUCLEOTIDE SEQUENCE [LARGE SCALE GENOMIC DNA]</scope>
    <source>
        <strain evidence="5 6">CGMCC 1.10449</strain>
    </source>
</reference>
<organism evidence="5 6">
    <name type="scientific">Virgibacillus salinus</name>
    <dbReference type="NCBI Taxonomy" id="553311"/>
    <lineage>
        <taxon>Bacteria</taxon>
        <taxon>Bacillati</taxon>
        <taxon>Bacillota</taxon>
        <taxon>Bacilli</taxon>
        <taxon>Bacillales</taxon>
        <taxon>Bacillaceae</taxon>
        <taxon>Virgibacillus</taxon>
    </lineage>
</organism>
<dbReference type="Pfam" id="PF13181">
    <property type="entry name" value="TPR_8"/>
    <property type="match status" value="2"/>
</dbReference>
<dbReference type="PANTHER" id="PTHR15081">
    <property type="entry name" value="NUCLEAR AUTOANTIGENIC SPERM PROTEIN NASP -RELATED"/>
    <property type="match status" value="1"/>
</dbReference>
<feature type="repeat" description="TPR" evidence="4">
    <location>
        <begin position="251"/>
        <end position="284"/>
    </location>
</feature>
<evidence type="ECO:0000256" key="2">
    <source>
        <dbReference type="ARBA" id="ARBA00022737"/>
    </source>
</evidence>
<dbReference type="PANTHER" id="PTHR15081:SF1">
    <property type="entry name" value="NUCLEAR AUTOANTIGENIC SPERM PROTEIN"/>
    <property type="match status" value="1"/>
</dbReference>
<evidence type="ECO:0000256" key="3">
    <source>
        <dbReference type="ARBA" id="ARBA00022803"/>
    </source>
</evidence>
<comment type="similarity">
    <text evidence="1">Belongs to the NASP family.</text>
</comment>
<dbReference type="InterPro" id="IPR019734">
    <property type="entry name" value="TPR_rpt"/>
</dbReference>
<dbReference type="PROSITE" id="PS50005">
    <property type="entry name" value="TPR"/>
    <property type="match status" value="1"/>
</dbReference>
<gene>
    <name evidence="5" type="ORF">SAMN05216231_2359</name>
</gene>
<keyword evidence="2" id="KW-0677">Repeat</keyword>
<dbReference type="GO" id="GO:0034080">
    <property type="term" value="P:CENP-A containing chromatin assembly"/>
    <property type="evidence" value="ECO:0007669"/>
    <property type="project" value="TreeGrafter"/>
</dbReference>
<dbReference type="EMBL" id="FNKD01000002">
    <property type="protein sequence ID" value="SDQ66448.1"/>
    <property type="molecule type" value="Genomic_DNA"/>
</dbReference>
<keyword evidence="3 4" id="KW-0802">TPR repeat</keyword>
<dbReference type="InterPro" id="IPR051730">
    <property type="entry name" value="NASP-like"/>
</dbReference>
<dbReference type="SMART" id="SM00028">
    <property type="entry name" value="TPR"/>
    <property type="match status" value="4"/>
</dbReference>
<keyword evidence="6" id="KW-1185">Reference proteome</keyword>